<proteinExistence type="inferred from homology"/>
<keyword evidence="6 13" id="KW-0808">Transferase</keyword>
<dbReference type="RefSeq" id="WP_013969506.1">
    <property type="nucleotide sequence ID" value="NC_015732.1"/>
</dbReference>
<dbReference type="Pfam" id="PF00291">
    <property type="entry name" value="PALP"/>
    <property type="match status" value="1"/>
</dbReference>
<dbReference type="GO" id="GO:0004124">
    <property type="term" value="F:cysteine synthase activity"/>
    <property type="evidence" value="ECO:0007669"/>
    <property type="project" value="UniProtKB-EC"/>
</dbReference>
<dbReference type="AlphaFoldDB" id="F8EZJ5"/>
<evidence type="ECO:0000256" key="5">
    <source>
        <dbReference type="ARBA" id="ARBA00022605"/>
    </source>
</evidence>
<dbReference type="STRING" id="744872.Spica_2093"/>
<dbReference type="Proteomes" id="UP000000503">
    <property type="component" value="Chromosome"/>
</dbReference>
<evidence type="ECO:0000256" key="2">
    <source>
        <dbReference type="ARBA" id="ARBA00004962"/>
    </source>
</evidence>
<accession>F8EZJ5</accession>
<dbReference type="EC" id="2.5.1.47" evidence="4"/>
<keyword evidence="8" id="KW-0198">Cysteine biosynthesis</keyword>
<dbReference type="InterPro" id="IPR005856">
    <property type="entry name" value="Cys_synth"/>
</dbReference>
<dbReference type="InterPro" id="IPR005859">
    <property type="entry name" value="CysK"/>
</dbReference>
<evidence type="ECO:0000256" key="6">
    <source>
        <dbReference type="ARBA" id="ARBA00022679"/>
    </source>
</evidence>
<sequence length="311" mass="33074">MAHIAKKLTDLIGNTPLLELENYGHQEKLQAHLIAKLESFNPLGCVKDRIGYAMIADAEEKGLIKPDTVLIEPTSGNTGIALSFVAASRGYRLILTMPETMSLERRALLKMLGAELVLTPGPEGMKGAIAKAEELHAQIPNSLILQQFANSANPEIHRKTTAQEILRDTEGELAVFVAGVGTGGTITGVGEVLKQHNPAIKIVAVEPADSPVLSGGKPGPHKIQGIGAGFVPPVLNTSIIDEIIQVKTEEAVSTARRLARTEGVLVGISSGAAAFAATQVARRSEYVGKRIVVLLPDTGERYLSTVLYQDL</sequence>
<dbReference type="OrthoDB" id="9808024at2"/>
<dbReference type="eggNOG" id="COG0031">
    <property type="taxonomic scope" value="Bacteria"/>
</dbReference>
<evidence type="ECO:0000313" key="13">
    <source>
        <dbReference type="EMBL" id="AEJ20218.1"/>
    </source>
</evidence>
<keyword evidence="14" id="KW-1185">Reference proteome</keyword>
<dbReference type="NCBIfam" id="TIGR01136">
    <property type="entry name" value="cysKM"/>
    <property type="match status" value="1"/>
</dbReference>
<keyword evidence="7 10" id="KW-0663">Pyridoxal phosphate</keyword>
<dbReference type="SUPFAM" id="SSF53686">
    <property type="entry name" value="Tryptophan synthase beta subunit-like PLP-dependent enzymes"/>
    <property type="match status" value="1"/>
</dbReference>
<evidence type="ECO:0000256" key="3">
    <source>
        <dbReference type="ARBA" id="ARBA00007103"/>
    </source>
</evidence>
<evidence type="ECO:0000256" key="1">
    <source>
        <dbReference type="ARBA" id="ARBA00001933"/>
    </source>
</evidence>
<gene>
    <name evidence="13" type="ordered locus">Spica_2093</name>
</gene>
<name>F8EZJ5_GRAC1</name>
<dbReference type="NCBIfam" id="TIGR01139">
    <property type="entry name" value="cysK"/>
    <property type="match status" value="1"/>
</dbReference>
<dbReference type="HOGENOM" id="CLU_021018_1_0_12"/>
<dbReference type="InterPro" id="IPR050214">
    <property type="entry name" value="Cys_Synth/Cystath_Beta-Synth"/>
</dbReference>
<evidence type="ECO:0000256" key="10">
    <source>
        <dbReference type="PIRSR" id="PIRSR605856-50"/>
    </source>
</evidence>
<comment type="pathway">
    <text evidence="2">Amino-acid biosynthesis; L-cysteine biosynthesis; L-cysteine from L-serine: step 2/2.</text>
</comment>
<keyword evidence="5" id="KW-0028">Amino-acid biosynthesis</keyword>
<evidence type="ECO:0000256" key="7">
    <source>
        <dbReference type="ARBA" id="ARBA00022898"/>
    </source>
</evidence>
<dbReference type="CDD" id="cd01561">
    <property type="entry name" value="CBS_like"/>
    <property type="match status" value="1"/>
</dbReference>
<dbReference type="FunFam" id="3.40.50.1100:FF:000067">
    <property type="entry name" value="Cysteine synthase"/>
    <property type="match status" value="1"/>
</dbReference>
<evidence type="ECO:0000313" key="14">
    <source>
        <dbReference type="Proteomes" id="UP000000503"/>
    </source>
</evidence>
<evidence type="ECO:0000259" key="12">
    <source>
        <dbReference type="Pfam" id="PF00291"/>
    </source>
</evidence>
<dbReference type="Gene3D" id="3.40.50.1100">
    <property type="match status" value="2"/>
</dbReference>
<dbReference type="InterPro" id="IPR036052">
    <property type="entry name" value="TrpB-like_PALP_sf"/>
</dbReference>
<reference evidence="14" key="1">
    <citation type="journal article" date="2013" name="Stand. Genomic Sci.">
        <title>Genome sequence of the thermophilic fresh-water bacterium Spirochaeta caldaria type strain (H1(T)), reclassification of Spirochaeta caldaria, Spirochaeta stenostrepta, and Spirochaeta zuelzerae in the genus Treponema as Treponema caldaria comb. nov., Treponema stenostrepta comb. nov., and Treponema zuelzerae comb. nov., and emendation of the genus Treponema.</title>
        <authorList>
            <person name="Abt B."/>
            <person name="Goker M."/>
            <person name="Scheuner C."/>
            <person name="Han C."/>
            <person name="Lu M."/>
            <person name="Misra M."/>
            <person name="Lapidus A."/>
            <person name="Nolan M."/>
            <person name="Lucas S."/>
            <person name="Hammon N."/>
            <person name="Deshpande S."/>
            <person name="Cheng J.F."/>
            <person name="Tapia R."/>
            <person name="Goodwin L.A."/>
            <person name="Pitluck S."/>
            <person name="Liolios K."/>
            <person name="Pagani I."/>
            <person name="Ivanova N."/>
            <person name="Mavromatis K."/>
            <person name="Mikhailova N."/>
            <person name="Huntemann M."/>
            <person name="Pati A."/>
            <person name="Chen A."/>
            <person name="Palaniappan K."/>
            <person name="Land M."/>
            <person name="Hauser L."/>
            <person name="Jeffries C.D."/>
            <person name="Rohde M."/>
            <person name="Spring S."/>
            <person name="Gronow S."/>
            <person name="Detter J.C."/>
            <person name="Bristow J."/>
            <person name="Eisen J.A."/>
            <person name="Markowitz V."/>
            <person name="Hugenholtz P."/>
            <person name="Kyrpides N.C."/>
            <person name="Woyke T."/>
            <person name="Klenk H.P."/>
        </authorList>
    </citation>
    <scope>NUCLEOTIDE SEQUENCE</scope>
    <source>
        <strain evidence="14">ATCC 51460 / DSM 7334 / H1</strain>
    </source>
</reference>
<comment type="cofactor">
    <cofactor evidence="1 10">
        <name>pyridoxal 5'-phosphate</name>
        <dbReference type="ChEBI" id="CHEBI:597326"/>
    </cofactor>
</comment>
<evidence type="ECO:0000256" key="11">
    <source>
        <dbReference type="PIRSR" id="PIRSR605856-51"/>
    </source>
</evidence>
<protein>
    <recommendedName>
        <fullName evidence="4">cysteine synthase</fullName>
        <ecNumber evidence="4">2.5.1.47</ecNumber>
    </recommendedName>
</protein>
<evidence type="ECO:0000256" key="9">
    <source>
        <dbReference type="ARBA" id="ARBA00047931"/>
    </source>
</evidence>
<feature type="binding site" evidence="10">
    <location>
        <position position="77"/>
    </location>
    <ligand>
        <name>pyridoxal 5'-phosphate</name>
        <dbReference type="ChEBI" id="CHEBI:597326"/>
    </ligand>
</feature>
<dbReference type="KEGG" id="scd:Spica_2093"/>
<dbReference type="GO" id="GO:0005737">
    <property type="term" value="C:cytoplasm"/>
    <property type="evidence" value="ECO:0007669"/>
    <property type="project" value="UniProtKB-ARBA"/>
</dbReference>
<feature type="binding site" evidence="10">
    <location>
        <begin position="181"/>
        <end position="185"/>
    </location>
    <ligand>
        <name>pyridoxal 5'-phosphate</name>
        <dbReference type="ChEBI" id="CHEBI:597326"/>
    </ligand>
</feature>
<feature type="modified residue" description="N6-(pyridoxal phosphate)lysine" evidence="11">
    <location>
        <position position="47"/>
    </location>
</feature>
<dbReference type="InterPro" id="IPR001926">
    <property type="entry name" value="TrpB-like_PALP"/>
</dbReference>
<evidence type="ECO:0000256" key="8">
    <source>
        <dbReference type="ARBA" id="ARBA00023192"/>
    </source>
</evidence>
<dbReference type="EMBL" id="CP002868">
    <property type="protein sequence ID" value="AEJ20218.1"/>
    <property type="molecule type" value="Genomic_DNA"/>
</dbReference>
<comment type="catalytic activity">
    <reaction evidence="9">
        <text>O-acetyl-L-serine + hydrogen sulfide = L-cysteine + acetate</text>
        <dbReference type="Rhea" id="RHEA:14829"/>
        <dbReference type="ChEBI" id="CHEBI:29919"/>
        <dbReference type="ChEBI" id="CHEBI:30089"/>
        <dbReference type="ChEBI" id="CHEBI:35235"/>
        <dbReference type="ChEBI" id="CHEBI:58340"/>
        <dbReference type="EC" id="2.5.1.47"/>
    </reaction>
</comment>
<feature type="domain" description="Tryptophan synthase beta chain-like PALP" evidence="12">
    <location>
        <begin position="9"/>
        <end position="297"/>
    </location>
</feature>
<organism evidence="13 14">
    <name type="scientific">Gracilinema caldarium (strain ATCC 51460 / DSM 7334 / H1)</name>
    <name type="common">Treponema caldarium</name>
    <dbReference type="NCBI Taxonomy" id="744872"/>
    <lineage>
        <taxon>Bacteria</taxon>
        <taxon>Pseudomonadati</taxon>
        <taxon>Spirochaetota</taxon>
        <taxon>Spirochaetia</taxon>
        <taxon>Spirochaetales</taxon>
        <taxon>Breznakiellaceae</taxon>
        <taxon>Gracilinema</taxon>
    </lineage>
</organism>
<dbReference type="PANTHER" id="PTHR10314">
    <property type="entry name" value="CYSTATHIONINE BETA-SYNTHASE"/>
    <property type="match status" value="1"/>
</dbReference>
<comment type="similarity">
    <text evidence="3">Belongs to the cysteine synthase/cystathionine beta-synthase family.</text>
</comment>
<feature type="binding site" evidence="10">
    <location>
        <position position="269"/>
    </location>
    <ligand>
        <name>pyridoxal 5'-phosphate</name>
        <dbReference type="ChEBI" id="CHEBI:597326"/>
    </ligand>
</feature>
<dbReference type="GO" id="GO:0006535">
    <property type="term" value="P:cysteine biosynthetic process from serine"/>
    <property type="evidence" value="ECO:0007669"/>
    <property type="project" value="InterPro"/>
</dbReference>
<evidence type="ECO:0000256" key="4">
    <source>
        <dbReference type="ARBA" id="ARBA00012681"/>
    </source>
</evidence>